<evidence type="ECO:0000313" key="6">
    <source>
        <dbReference type="EMBL" id="RFU65144.1"/>
    </source>
</evidence>
<dbReference type="AlphaFoldDB" id="A0A372LGN4"/>
<comment type="caution">
    <text evidence="6">The sequence shown here is derived from an EMBL/GenBank/DDBJ whole genome shotgun (WGS) entry which is preliminary data.</text>
</comment>
<name>A0A372LGN4_9BACI</name>
<dbReference type="PROSITE" id="PS00211">
    <property type="entry name" value="ABC_TRANSPORTER_1"/>
    <property type="match status" value="1"/>
</dbReference>
<dbReference type="Pfam" id="PF08352">
    <property type="entry name" value="oligo_HPY"/>
    <property type="match status" value="1"/>
</dbReference>
<dbReference type="GO" id="GO:0005524">
    <property type="term" value="F:ATP binding"/>
    <property type="evidence" value="ECO:0007669"/>
    <property type="project" value="UniProtKB-KW"/>
</dbReference>
<gene>
    <name evidence="6" type="ORF">D0466_04340</name>
</gene>
<keyword evidence="2" id="KW-0813">Transport</keyword>
<evidence type="ECO:0000256" key="3">
    <source>
        <dbReference type="ARBA" id="ARBA00022741"/>
    </source>
</evidence>
<protein>
    <submittedName>
        <fullName evidence="6">ABC transporter ATP-binding protein</fullName>
    </submittedName>
</protein>
<evidence type="ECO:0000259" key="5">
    <source>
        <dbReference type="PROSITE" id="PS50893"/>
    </source>
</evidence>
<feature type="domain" description="ABC transporter" evidence="5">
    <location>
        <begin position="11"/>
        <end position="254"/>
    </location>
</feature>
<dbReference type="GO" id="GO:0055085">
    <property type="term" value="P:transmembrane transport"/>
    <property type="evidence" value="ECO:0007669"/>
    <property type="project" value="UniProtKB-ARBA"/>
</dbReference>
<evidence type="ECO:0000256" key="2">
    <source>
        <dbReference type="ARBA" id="ARBA00022448"/>
    </source>
</evidence>
<sequence>MRRGIKLEPLLEVKNVKKWFRSGRDTVHAVNGISLTIHPGEVVALVGESGCGKSTTSRTILRLTDPTEGQILYKGIDISRMPEKQFRAYRSKIQMVFQDPTMSLNPLFTVKRTLSEPLRLQGIKGKDEIESRIIQMLKKVQLGPEHLDRYPRQLSGGQRQRVGIARALITDPDLVILDEPTSALDMSVKLSVINLLRKLQHELNASYLLITHDMNTVKHLCSRVMVMYLGRIVEAGPVSEVFANPKHPYTRALLSAIPVADPTTKKERIRLIGDTPSPVSLPKGCSLADRCPMAEPRCKERQPELQHLPGERMVACHLVEEMVSS</sequence>
<dbReference type="Pfam" id="PF00005">
    <property type="entry name" value="ABC_tran"/>
    <property type="match status" value="1"/>
</dbReference>
<dbReference type="CDD" id="cd03257">
    <property type="entry name" value="ABC_NikE_OppD_transporters"/>
    <property type="match status" value="1"/>
</dbReference>
<evidence type="ECO:0000256" key="1">
    <source>
        <dbReference type="ARBA" id="ARBA00005417"/>
    </source>
</evidence>
<dbReference type="OrthoDB" id="9802264at2"/>
<dbReference type="FunFam" id="3.40.50.300:FF:000016">
    <property type="entry name" value="Oligopeptide ABC transporter ATP-binding component"/>
    <property type="match status" value="1"/>
</dbReference>
<dbReference type="Gene3D" id="3.40.50.300">
    <property type="entry name" value="P-loop containing nucleotide triphosphate hydrolases"/>
    <property type="match status" value="1"/>
</dbReference>
<dbReference type="EMBL" id="QVTD01000003">
    <property type="protein sequence ID" value="RFU65144.1"/>
    <property type="molecule type" value="Genomic_DNA"/>
</dbReference>
<dbReference type="SUPFAM" id="SSF52540">
    <property type="entry name" value="P-loop containing nucleoside triphosphate hydrolases"/>
    <property type="match status" value="1"/>
</dbReference>
<dbReference type="InterPro" id="IPR003439">
    <property type="entry name" value="ABC_transporter-like_ATP-bd"/>
</dbReference>
<proteinExistence type="inferred from homology"/>
<dbReference type="InterPro" id="IPR013563">
    <property type="entry name" value="Oligopep_ABC_C"/>
</dbReference>
<dbReference type="PANTHER" id="PTHR43776:SF7">
    <property type="entry name" value="D,D-DIPEPTIDE TRANSPORT ATP-BINDING PROTEIN DDPF-RELATED"/>
    <property type="match status" value="1"/>
</dbReference>
<dbReference type="InterPro" id="IPR003593">
    <property type="entry name" value="AAA+_ATPase"/>
</dbReference>
<keyword evidence="7" id="KW-1185">Reference proteome</keyword>
<keyword evidence="3" id="KW-0547">Nucleotide-binding</keyword>
<dbReference type="PROSITE" id="PS50893">
    <property type="entry name" value="ABC_TRANSPORTER_2"/>
    <property type="match status" value="1"/>
</dbReference>
<dbReference type="InterPro" id="IPR050319">
    <property type="entry name" value="ABC_transp_ATP-bind"/>
</dbReference>
<dbReference type="InterPro" id="IPR017871">
    <property type="entry name" value="ABC_transporter-like_CS"/>
</dbReference>
<dbReference type="PANTHER" id="PTHR43776">
    <property type="entry name" value="TRANSPORT ATP-BINDING PROTEIN"/>
    <property type="match status" value="1"/>
</dbReference>
<evidence type="ECO:0000256" key="4">
    <source>
        <dbReference type="ARBA" id="ARBA00022840"/>
    </source>
</evidence>
<accession>A0A372LGN4</accession>
<dbReference type="SMART" id="SM00382">
    <property type="entry name" value="AAA"/>
    <property type="match status" value="1"/>
</dbReference>
<dbReference type="GO" id="GO:0015833">
    <property type="term" value="P:peptide transport"/>
    <property type="evidence" value="ECO:0007669"/>
    <property type="project" value="InterPro"/>
</dbReference>
<evidence type="ECO:0000313" key="7">
    <source>
        <dbReference type="Proteomes" id="UP000262939"/>
    </source>
</evidence>
<dbReference type="NCBIfam" id="TIGR01727">
    <property type="entry name" value="oligo_HPY"/>
    <property type="match status" value="1"/>
</dbReference>
<dbReference type="Proteomes" id="UP000262939">
    <property type="component" value="Unassembled WGS sequence"/>
</dbReference>
<keyword evidence="4 6" id="KW-0067">ATP-binding</keyword>
<reference evidence="6 7" key="1">
    <citation type="submission" date="2018-08" db="EMBL/GenBank/DDBJ databases">
        <title>Bacillus chawlae sp. nov., Bacillus glennii sp. nov., and Bacillus saganii sp. nov. Isolated from the Vehicle Assembly Building at Kennedy Space Center where the Viking Spacecraft were Assembled.</title>
        <authorList>
            <person name="Seuylemezian A."/>
            <person name="Vaishampayan P."/>
        </authorList>
    </citation>
    <scope>NUCLEOTIDE SEQUENCE [LARGE SCALE GENOMIC DNA]</scope>
    <source>
        <strain evidence="6 7">V44-8</strain>
    </source>
</reference>
<dbReference type="InterPro" id="IPR027417">
    <property type="entry name" value="P-loop_NTPase"/>
</dbReference>
<dbReference type="GO" id="GO:0016887">
    <property type="term" value="F:ATP hydrolysis activity"/>
    <property type="evidence" value="ECO:0007669"/>
    <property type="project" value="InterPro"/>
</dbReference>
<comment type="similarity">
    <text evidence="1">Belongs to the ABC transporter superfamily.</text>
</comment>
<organism evidence="6 7">
    <name type="scientific">Peribacillus glennii</name>
    <dbReference type="NCBI Taxonomy" id="2303991"/>
    <lineage>
        <taxon>Bacteria</taxon>
        <taxon>Bacillati</taxon>
        <taxon>Bacillota</taxon>
        <taxon>Bacilli</taxon>
        <taxon>Bacillales</taxon>
        <taxon>Bacillaceae</taxon>
        <taxon>Peribacillus</taxon>
    </lineage>
</organism>